<dbReference type="PANTHER" id="PTHR16305:SF28">
    <property type="entry name" value="GUANYLATE CYCLASE DOMAIN-CONTAINING PROTEIN"/>
    <property type="match status" value="1"/>
</dbReference>
<dbReference type="RefSeq" id="WP_074199928.1">
    <property type="nucleotide sequence ID" value="NZ_FSQZ01000001.1"/>
</dbReference>
<dbReference type="Pfam" id="PF13191">
    <property type="entry name" value="AAA_16"/>
    <property type="match status" value="1"/>
</dbReference>
<keyword evidence="2" id="KW-0067">ATP-binding</keyword>
<organism evidence="4 5">
    <name type="scientific">Acetomicrobium flavidum</name>
    <dbReference type="NCBI Taxonomy" id="49896"/>
    <lineage>
        <taxon>Bacteria</taxon>
        <taxon>Thermotogati</taxon>
        <taxon>Synergistota</taxon>
        <taxon>Synergistia</taxon>
        <taxon>Synergistales</taxon>
        <taxon>Acetomicrobiaceae</taxon>
        <taxon>Acetomicrobium</taxon>
    </lineage>
</organism>
<dbReference type="InterPro" id="IPR011990">
    <property type="entry name" value="TPR-like_helical_dom_sf"/>
</dbReference>
<dbReference type="Proteomes" id="UP000185093">
    <property type="component" value="Unassembled WGS sequence"/>
</dbReference>
<evidence type="ECO:0000313" key="5">
    <source>
        <dbReference type="Proteomes" id="UP000185093"/>
    </source>
</evidence>
<evidence type="ECO:0000313" key="4">
    <source>
        <dbReference type="EMBL" id="SIN75706.1"/>
    </source>
</evidence>
<dbReference type="InterPro" id="IPR027417">
    <property type="entry name" value="P-loop_NTPase"/>
</dbReference>
<dbReference type="Gene3D" id="3.40.50.300">
    <property type="entry name" value="P-loop containing nucleotide triphosphate hydrolases"/>
    <property type="match status" value="1"/>
</dbReference>
<dbReference type="PANTHER" id="PTHR16305">
    <property type="entry name" value="TESTICULAR SOLUBLE ADENYLYL CYCLASE"/>
    <property type="match status" value="1"/>
</dbReference>
<dbReference type="Gene3D" id="1.10.10.10">
    <property type="entry name" value="Winged helix-like DNA-binding domain superfamily/Winged helix DNA-binding domain"/>
    <property type="match status" value="1"/>
</dbReference>
<proteinExistence type="predicted"/>
<dbReference type="InterPro" id="IPR036388">
    <property type="entry name" value="WH-like_DNA-bd_sf"/>
</dbReference>
<keyword evidence="4" id="KW-0238">DNA-binding</keyword>
<evidence type="ECO:0000256" key="2">
    <source>
        <dbReference type="ARBA" id="ARBA00022840"/>
    </source>
</evidence>
<dbReference type="SMART" id="SM01043">
    <property type="entry name" value="BTAD"/>
    <property type="match status" value="1"/>
</dbReference>
<dbReference type="Pfam" id="PF03704">
    <property type="entry name" value="BTAD"/>
    <property type="match status" value="1"/>
</dbReference>
<dbReference type="EMBL" id="FSQZ01000001">
    <property type="protein sequence ID" value="SIN75706.1"/>
    <property type="molecule type" value="Genomic_DNA"/>
</dbReference>
<keyword evidence="1" id="KW-0547">Nucleotide-binding</keyword>
<dbReference type="SUPFAM" id="SSF52540">
    <property type="entry name" value="P-loop containing nucleoside triphosphate hydrolases"/>
    <property type="match status" value="1"/>
</dbReference>
<feature type="domain" description="Bacterial transcriptional activator" evidence="3">
    <location>
        <begin position="101"/>
        <end position="230"/>
    </location>
</feature>
<dbReference type="InterPro" id="IPR041664">
    <property type="entry name" value="AAA_16"/>
</dbReference>
<dbReference type="InterPro" id="IPR005158">
    <property type="entry name" value="BTAD"/>
</dbReference>
<evidence type="ECO:0000256" key="1">
    <source>
        <dbReference type="ARBA" id="ARBA00022741"/>
    </source>
</evidence>
<gene>
    <name evidence="4" type="ORF">SAMN05444368_1738</name>
</gene>
<keyword evidence="5" id="KW-1185">Reference proteome</keyword>
<sequence length="1008" mass="116475">MHLRVKLLGSPQVFCDEHIIQFPFRKAEGLFYYLIVEKVVSREKLAGIFWGDLDQVYALKNLRNALYVLHKTLSPDLIIQDNQWIRINDSAPLSLDIDMLHDLNKIHRHSLEGIADEFLDGFYISKCPEFEEWVFAKRTQIKSFCIENLKSRLALCCKSKSYDTALEMAKLILKLDEFDEEVIKSTMNIYVSLGQITKALQTYQIFKSKVIEILGVSPDVSTESLYDEICLMHQKNMVDRLNNTRPLSLYGSIFGREDELARLHAFCKISDPSRIPKCILITGVPGVGKSHLIRHFLDTYLEAGDLLLSCKAIEINGSQYPLGPWHELLSRLSTSNLSLVGLHTPGTLSDMLAKSIEQKRKRDNKVVLYMENLHDFDSASIEVFRCFLNRLPAYIRIIIESRNDDAHHIDALLKSAYRRDSLDYMHIKIYPFTKEGTENFCRFLLPSYKVSPEQLEVIYNYTKGTPLFLKEIASLIAEGKNLNLFSQKLQDIVKEHFVLLPKLEGELLKVISVFNVDASYKLLKSILNNADEQELAEAINSLMNKGFIIEKIEDGDRHYAFSHSEIKSIIYNFIEREHKRSLHERLAYLTREDMGDWSNIKWKEGLNSIYHLHQANLLIEELKARLNLLKLHLSFNHELFPMLSDETLKSARVPFSEMESMATYGKDVRDLLYEIHCTIGESHELEVLERTYYWLDGSYLIWYGKYREGLKKIYDTLYWAKNRGETKLELDCLLGLCYFGIQTENGQMLKKYALDMLKAAQSNFLDSYIGVSLRFLGLGYLLTGDLKRAERLFKASIKTFERLNTTRPRNSLSIIAALNYLGDVRHWEGRFEEALSLYEYCISLCNKQGLYHGLSLFHANAGHVAFDLKDHSLMLYHLNKSIQLNEQHNGGRGAAISHTLLALYWATEGEPGRAIDNLRKANHICATLNKKYWIGMLLYTKGIMRNIMDNRDEFKHLWIDELPESAVEYAKEAVCILEGLHIEHERQKACKLLTSLLSHEDISRYLTV</sequence>
<dbReference type="Gene3D" id="1.25.40.10">
    <property type="entry name" value="Tetratricopeptide repeat domain"/>
    <property type="match status" value="2"/>
</dbReference>
<comment type="caution">
    <text evidence="4">The sequence shown here is derived from an EMBL/GenBank/DDBJ whole genome shotgun (WGS) entry which is preliminary data.</text>
</comment>
<dbReference type="InterPro" id="IPR019734">
    <property type="entry name" value="TPR_rpt"/>
</dbReference>
<reference evidence="4 5" key="1">
    <citation type="submission" date="2016-11" db="EMBL/GenBank/DDBJ databases">
        <authorList>
            <person name="Varghese N."/>
            <person name="Submissions S."/>
        </authorList>
    </citation>
    <scope>NUCLEOTIDE SEQUENCE [LARGE SCALE GENOMIC DNA]</scope>
    <source>
        <strain evidence="4 5">DSM 20664</strain>
    </source>
</reference>
<dbReference type="SUPFAM" id="SSF48452">
    <property type="entry name" value="TPR-like"/>
    <property type="match status" value="2"/>
</dbReference>
<dbReference type="GO" id="GO:0003677">
    <property type="term" value="F:DNA binding"/>
    <property type="evidence" value="ECO:0007669"/>
    <property type="project" value="UniProtKB-KW"/>
</dbReference>
<dbReference type="SMART" id="SM00028">
    <property type="entry name" value="TPR"/>
    <property type="match status" value="4"/>
</dbReference>
<evidence type="ECO:0000259" key="3">
    <source>
        <dbReference type="SMART" id="SM01043"/>
    </source>
</evidence>
<protein>
    <submittedName>
        <fullName evidence="4">DNA-binding transcriptional activator of the SARP family</fullName>
    </submittedName>
</protein>
<accession>A0ABY1JFL6</accession>
<name>A0ABY1JFL6_9BACT</name>